<organism evidence="1 2">
    <name type="scientific">Cellulophaga tyrosinoxydans</name>
    <dbReference type="NCBI Taxonomy" id="504486"/>
    <lineage>
        <taxon>Bacteria</taxon>
        <taxon>Pseudomonadati</taxon>
        <taxon>Bacteroidota</taxon>
        <taxon>Flavobacteriia</taxon>
        <taxon>Flavobacteriales</taxon>
        <taxon>Flavobacteriaceae</taxon>
        <taxon>Cellulophaga</taxon>
    </lineage>
</organism>
<protein>
    <recommendedName>
        <fullName evidence="3">DUF4372 domain-containing protein</fullName>
    </recommendedName>
</protein>
<name>A0A1W2A0D3_9FLAO</name>
<reference evidence="1 2" key="1">
    <citation type="submission" date="2017-04" db="EMBL/GenBank/DDBJ databases">
        <authorList>
            <person name="Afonso C.L."/>
            <person name="Miller P.J."/>
            <person name="Scott M.A."/>
            <person name="Spackman E."/>
            <person name="Goraichik I."/>
            <person name="Dimitrov K.M."/>
            <person name="Suarez D.L."/>
            <person name="Swayne D.E."/>
        </authorList>
    </citation>
    <scope>NUCLEOTIDE SEQUENCE [LARGE SCALE GENOMIC DNA]</scope>
    <source>
        <strain evidence="1 2">DSM 21164</strain>
    </source>
</reference>
<dbReference type="EMBL" id="FWXO01000002">
    <property type="protein sequence ID" value="SMC54165.1"/>
    <property type="molecule type" value="Genomic_DNA"/>
</dbReference>
<sequence length="47" mass="5413">MLGKDTNSAHGFNKIIQLHDHILMLIFDQLNHCSLNKRIDSRLNLIA</sequence>
<evidence type="ECO:0000313" key="1">
    <source>
        <dbReference type="EMBL" id="SMC54165.1"/>
    </source>
</evidence>
<evidence type="ECO:0000313" key="2">
    <source>
        <dbReference type="Proteomes" id="UP000192360"/>
    </source>
</evidence>
<proteinExistence type="predicted"/>
<evidence type="ECO:0008006" key="3">
    <source>
        <dbReference type="Google" id="ProtNLM"/>
    </source>
</evidence>
<accession>A0A1W2A0D3</accession>
<dbReference type="Proteomes" id="UP000192360">
    <property type="component" value="Unassembled WGS sequence"/>
</dbReference>
<keyword evidence="2" id="KW-1185">Reference proteome</keyword>
<dbReference type="AlphaFoldDB" id="A0A1W2A0D3"/>
<gene>
    <name evidence="1" type="ORF">SAMN05660703_1702</name>
</gene>
<dbReference type="STRING" id="504486.SAMN05660703_1702"/>